<protein>
    <submittedName>
        <fullName evidence="1">Uncharacterized protein</fullName>
    </submittedName>
</protein>
<reference evidence="1" key="1">
    <citation type="submission" date="2021-03" db="EMBL/GenBank/DDBJ databases">
        <authorList>
            <consortium name="DOE Joint Genome Institute"/>
            <person name="Ahrendt S."/>
            <person name="Looney B.P."/>
            <person name="Miyauchi S."/>
            <person name="Morin E."/>
            <person name="Drula E."/>
            <person name="Courty P.E."/>
            <person name="Chicoki N."/>
            <person name="Fauchery L."/>
            <person name="Kohler A."/>
            <person name="Kuo A."/>
            <person name="Labutti K."/>
            <person name="Pangilinan J."/>
            <person name="Lipzen A."/>
            <person name="Riley R."/>
            <person name="Andreopoulos W."/>
            <person name="He G."/>
            <person name="Johnson J."/>
            <person name="Barry K.W."/>
            <person name="Grigoriev I.V."/>
            <person name="Nagy L."/>
            <person name="Hibbett D."/>
            <person name="Henrissat B."/>
            <person name="Matheny P.B."/>
            <person name="Labbe J."/>
            <person name="Martin F."/>
        </authorList>
    </citation>
    <scope>NUCLEOTIDE SEQUENCE</scope>
    <source>
        <strain evidence="1">HHB10654</strain>
    </source>
</reference>
<comment type="caution">
    <text evidence="1">The sequence shown here is derived from an EMBL/GenBank/DDBJ whole genome shotgun (WGS) entry which is preliminary data.</text>
</comment>
<dbReference type="EMBL" id="MU277192">
    <property type="protein sequence ID" value="KAI0066449.1"/>
    <property type="molecule type" value="Genomic_DNA"/>
</dbReference>
<reference evidence="1" key="2">
    <citation type="journal article" date="2022" name="New Phytol.">
        <title>Evolutionary transition to the ectomycorrhizal habit in the genomes of a hyperdiverse lineage of mushroom-forming fungi.</title>
        <authorList>
            <person name="Looney B."/>
            <person name="Miyauchi S."/>
            <person name="Morin E."/>
            <person name="Drula E."/>
            <person name="Courty P.E."/>
            <person name="Kohler A."/>
            <person name="Kuo A."/>
            <person name="LaButti K."/>
            <person name="Pangilinan J."/>
            <person name="Lipzen A."/>
            <person name="Riley R."/>
            <person name="Andreopoulos W."/>
            <person name="He G."/>
            <person name="Johnson J."/>
            <person name="Nolan M."/>
            <person name="Tritt A."/>
            <person name="Barry K.W."/>
            <person name="Grigoriev I.V."/>
            <person name="Nagy L.G."/>
            <person name="Hibbett D."/>
            <person name="Henrissat B."/>
            <person name="Matheny P.B."/>
            <person name="Labbe J."/>
            <person name="Martin F.M."/>
        </authorList>
    </citation>
    <scope>NUCLEOTIDE SEQUENCE</scope>
    <source>
        <strain evidence="1">HHB10654</strain>
    </source>
</reference>
<evidence type="ECO:0000313" key="2">
    <source>
        <dbReference type="Proteomes" id="UP000814140"/>
    </source>
</evidence>
<proteinExistence type="predicted"/>
<sequence length="306" mass="33920">MASEIAPSGVAPRRRPPPLDESLYCLGEEESAFFKEKTGIEDDEELKTHLLEIQAVAYEVHPYPCIHLFSWTKLRISRFPSYPHLLELGKEREGAIFLDIGCCFGNDLRKAIADGYPAKNVVASDLHGEFWDIGHKLFRDTPETLPVTFVAGDAFYAGHLEAVPPFTALAPPTTPSPDLRTLTSLNPLRGHVSAVNAISFFHLFSEGRQLRLAHALAGLLSPEPGSMLFGQQIGLPEKGTTAWKGLFCHSPESWKELWDGQVFEKGTVRVETELRKLESDDSAKAKAMSVLPGSSFYLLTWSVTRL</sequence>
<name>A0ACB8TDA3_9AGAM</name>
<accession>A0ACB8TDA3</accession>
<evidence type="ECO:0000313" key="1">
    <source>
        <dbReference type="EMBL" id="KAI0066449.1"/>
    </source>
</evidence>
<keyword evidence="2" id="KW-1185">Reference proteome</keyword>
<organism evidence="1 2">
    <name type="scientific">Artomyces pyxidatus</name>
    <dbReference type="NCBI Taxonomy" id="48021"/>
    <lineage>
        <taxon>Eukaryota</taxon>
        <taxon>Fungi</taxon>
        <taxon>Dikarya</taxon>
        <taxon>Basidiomycota</taxon>
        <taxon>Agaricomycotina</taxon>
        <taxon>Agaricomycetes</taxon>
        <taxon>Russulales</taxon>
        <taxon>Auriscalpiaceae</taxon>
        <taxon>Artomyces</taxon>
    </lineage>
</organism>
<dbReference type="Proteomes" id="UP000814140">
    <property type="component" value="Unassembled WGS sequence"/>
</dbReference>
<gene>
    <name evidence="1" type="ORF">BV25DRAFT_1796896</name>
</gene>